<evidence type="ECO:0000313" key="2">
    <source>
        <dbReference type="EMBL" id="GFH11466.1"/>
    </source>
</evidence>
<feature type="region of interest" description="Disordered" evidence="1">
    <location>
        <begin position="15"/>
        <end position="43"/>
    </location>
</feature>
<evidence type="ECO:0000256" key="1">
    <source>
        <dbReference type="SAM" id="MobiDB-lite"/>
    </source>
</evidence>
<reference evidence="2 3" key="1">
    <citation type="submission" date="2020-02" db="EMBL/GenBank/DDBJ databases">
        <title>Draft genome sequence of Haematococcus lacustris strain NIES-144.</title>
        <authorList>
            <person name="Morimoto D."/>
            <person name="Nakagawa S."/>
            <person name="Yoshida T."/>
            <person name="Sawayama S."/>
        </authorList>
    </citation>
    <scope>NUCLEOTIDE SEQUENCE [LARGE SCALE GENOMIC DNA]</scope>
    <source>
        <strain evidence="2 3">NIES-144</strain>
    </source>
</reference>
<protein>
    <submittedName>
        <fullName evidence="2">Uncharacterized protein</fullName>
    </submittedName>
</protein>
<feature type="region of interest" description="Disordered" evidence="1">
    <location>
        <begin position="171"/>
        <end position="217"/>
    </location>
</feature>
<gene>
    <name evidence="2" type="ORF">HaLaN_06967</name>
</gene>
<keyword evidence="3" id="KW-1185">Reference proteome</keyword>
<organism evidence="2 3">
    <name type="scientific">Haematococcus lacustris</name>
    <name type="common">Green alga</name>
    <name type="synonym">Haematococcus pluvialis</name>
    <dbReference type="NCBI Taxonomy" id="44745"/>
    <lineage>
        <taxon>Eukaryota</taxon>
        <taxon>Viridiplantae</taxon>
        <taxon>Chlorophyta</taxon>
        <taxon>core chlorophytes</taxon>
        <taxon>Chlorophyceae</taxon>
        <taxon>CS clade</taxon>
        <taxon>Chlamydomonadales</taxon>
        <taxon>Haematococcaceae</taxon>
        <taxon>Haematococcus</taxon>
    </lineage>
</organism>
<dbReference type="EMBL" id="BLLF01000407">
    <property type="protein sequence ID" value="GFH11466.1"/>
    <property type="molecule type" value="Genomic_DNA"/>
</dbReference>
<evidence type="ECO:0000313" key="3">
    <source>
        <dbReference type="Proteomes" id="UP000485058"/>
    </source>
</evidence>
<comment type="caution">
    <text evidence="2">The sequence shown here is derived from an EMBL/GenBank/DDBJ whole genome shotgun (WGS) entry which is preliminary data.</text>
</comment>
<dbReference type="AlphaFoldDB" id="A0A699YWT1"/>
<accession>A0A699YWT1</accession>
<sequence length="217" mass="22632">MFSWAVEWNDFLSRRNGRGGEDESSRETQLGAKTGAVSTGSHASRADLSFTLAPSATVFNLSKSNRHVPQVLHPGCPLEAIRLVLPGRHHRQLRHAGLGGPDPSLPLLCPGPQPGPGQLRLHRAVHSRGCPEDPSPGLCARAQHLPAQWLELPGLPGGVCVLPGLHLAGQPDSSAQRQGPEATAHHHQDTTAAGAGGDAGALHTHDCGRGPAGPVLP</sequence>
<name>A0A699YWT1_HAELA</name>
<dbReference type="Proteomes" id="UP000485058">
    <property type="component" value="Unassembled WGS sequence"/>
</dbReference>
<feature type="non-terminal residue" evidence="2">
    <location>
        <position position="217"/>
    </location>
</feature>
<proteinExistence type="predicted"/>